<reference evidence="6" key="1">
    <citation type="submission" date="2017-02" db="EMBL/GenBank/DDBJ databases">
        <authorList>
            <person name="Varghese N."/>
            <person name="Submissions S."/>
        </authorList>
    </citation>
    <scope>NUCLEOTIDE SEQUENCE [LARGE SCALE GENOMIC DNA]</scope>
    <source>
        <strain evidence="6">SM117</strain>
    </source>
</reference>
<dbReference type="Proteomes" id="UP000190989">
    <property type="component" value="Unassembled WGS sequence"/>
</dbReference>
<evidence type="ECO:0000256" key="2">
    <source>
        <dbReference type="ARBA" id="ARBA00022630"/>
    </source>
</evidence>
<dbReference type="Gene3D" id="3.40.30.120">
    <property type="match status" value="1"/>
</dbReference>
<evidence type="ECO:0000256" key="3">
    <source>
        <dbReference type="ARBA" id="ARBA00022827"/>
    </source>
</evidence>
<dbReference type="STRING" id="428990.SAMN06295987_107135"/>
<dbReference type="InterPro" id="IPR036188">
    <property type="entry name" value="FAD/NAD-bd_sf"/>
</dbReference>
<dbReference type="Gene3D" id="3.30.70.2450">
    <property type="match status" value="1"/>
</dbReference>
<organism evidence="5 6">
    <name type="scientific">Novosphingobium mathurense</name>
    <dbReference type="NCBI Taxonomy" id="428990"/>
    <lineage>
        <taxon>Bacteria</taxon>
        <taxon>Pseudomonadati</taxon>
        <taxon>Pseudomonadota</taxon>
        <taxon>Alphaproteobacteria</taxon>
        <taxon>Sphingomonadales</taxon>
        <taxon>Sphingomonadaceae</taxon>
        <taxon>Novosphingobium</taxon>
    </lineage>
</organism>
<keyword evidence="2" id="KW-0285">Flavoprotein</keyword>
<dbReference type="PANTHER" id="PTHR43004:SF19">
    <property type="entry name" value="BINDING MONOOXYGENASE, PUTATIVE (JCVI)-RELATED"/>
    <property type="match status" value="1"/>
</dbReference>
<comment type="cofactor">
    <cofactor evidence="1">
        <name>FAD</name>
        <dbReference type="ChEBI" id="CHEBI:57692"/>
    </cofactor>
</comment>
<dbReference type="GO" id="GO:0071949">
    <property type="term" value="F:FAD binding"/>
    <property type="evidence" value="ECO:0007669"/>
    <property type="project" value="InterPro"/>
</dbReference>
<evidence type="ECO:0000313" key="5">
    <source>
        <dbReference type="EMBL" id="SLK08154.1"/>
    </source>
</evidence>
<dbReference type="SUPFAM" id="SSF51905">
    <property type="entry name" value="FAD/NAD(P)-binding domain"/>
    <property type="match status" value="1"/>
</dbReference>
<dbReference type="PRINTS" id="PR00420">
    <property type="entry name" value="RNGMNOXGNASE"/>
</dbReference>
<dbReference type="AlphaFoldDB" id="A0A1U6IJH5"/>
<dbReference type="PANTHER" id="PTHR43004">
    <property type="entry name" value="TRK SYSTEM POTASSIUM UPTAKE PROTEIN"/>
    <property type="match status" value="1"/>
</dbReference>
<sequence length="503" mass="55736">MDTEVIVVGAGPSGLTVASELAQAGVKTVIFERRTGHVESRAGTLLPRVLEHFDTRGVVDRFIRKGLSLQPWPFTPGHIWAGMKPVEWKHYQSRFDFTLIVPQNDTEVVMLDWCRELGVDIRTGIHITNVGETDDGVFVEYEEGGESKRATAKYLVGADGGRSVVRTKMGIPFEGTEATLIGTLGDSTIKFPFEGTMKSVDSPKGWALALHFGENQTRIGYVHVDNDPADKDKPVTLEEYTKCLRDIFGTDFGIDELTWSSRFTDTIKLVPDFGKGRVFLVGEACRIHYPSSGVGMNFCIQDGYNLGWKLAYVVKGSAPASILKTYNEERRPVAEKLLEGVYEQCAIQFDFSKGGLLHREHFERDLLPLTDLNHRLGLELNGTTMAYPAGPNPHRLAGWRAFDVDLILRDGSMTRLGEQLRSMDFVLLDLSGTAAFNGLRLDGAPVKVVEAQGVRLPKELHRVKALLVRPDAYVAWATDELPTEAAAMAALRQWVKVDELVSA</sequence>
<dbReference type="RefSeq" id="WP_079731487.1">
    <property type="nucleotide sequence ID" value="NZ_FVZE01000007.1"/>
</dbReference>
<proteinExistence type="predicted"/>
<accession>A0A1U6IJH5</accession>
<evidence type="ECO:0000259" key="4">
    <source>
        <dbReference type="Pfam" id="PF01494"/>
    </source>
</evidence>
<dbReference type="Pfam" id="PF01494">
    <property type="entry name" value="FAD_binding_3"/>
    <property type="match status" value="1"/>
</dbReference>
<dbReference type="Gene3D" id="3.50.50.60">
    <property type="entry name" value="FAD/NAD(P)-binding domain"/>
    <property type="match status" value="2"/>
</dbReference>
<dbReference type="InterPro" id="IPR050641">
    <property type="entry name" value="RIFMO-like"/>
</dbReference>
<evidence type="ECO:0000256" key="1">
    <source>
        <dbReference type="ARBA" id="ARBA00001974"/>
    </source>
</evidence>
<evidence type="ECO:0000313" key="6">
    <source>
        <dbReference type="Proteomes" id="UP000190989"/>
    </source>
</evidence>
<dbReference type="Pfam" id="PF21274">
    <property type="entry name" value="Rng_hyd_C"/>
    <property type="match status" value="1"/>
</dbReference>
<keyword evidence="6" id="KW-1185">Reference proteome</keyword>
<dbReference type="InterPro" id="IPR002938">
    <property type="entry name" value="FAD-bd"/>
</dbReference>
<name>A0A1U6IJH5_9SPHN</name>
<dbReference type="EMBL" id="FVZE01000007">
    <property type="protein sequence ID" value="SLK08154.1"/>
    <property type="molecule type" value="Genomic_DNA"/>
</dbReference>
<protein>
    <submittedName>
        <fullName evidence="5">2-polyprenyl-6-methoxyphenol hydroxylase</fullName>
    </submittedName>
</protein>
<dbReference type="GO" id="GO:0016709">
    <property type="term" value="F:oxidoreductase activity, acting on paired donors, with incorporation or reduction of molecular oxygen, NAD(P)H as one donor, and incorporation of one atom of oxygen"/>
    <property type="evidence" value="ECO:0007669"/>
    <property type="project" value="UniProtKB-ARBA"/>
</dbReference>
<feature type="domain" description="FAD-binding" evidence="4">
    <location>
        <begin position="2"/>
        <end position="339"/>
    </location>
</feature>
<gene>
    <name evidence="5" type="ORF">SAMN06295987_107135</name>
</gene>
<keyword evidence="3" id="KW-0274">FAD</keyword>